<evidence type="ECO:0000313" key="4">
    <source>
        <dbReference type="RefSeq" id="XP_046588991.1"/>
    </source>
</evidence>
<dbReference type="PANTHER" id="PTHR21505:SF12">
    <property type="entry name" value="MADF DOMAIN-CONTAINING PROTEIN-RELATED"/>
    <property type="match status" value="1"/>
</dbReference>
<dbReference type="SMART" id="SM00595">
    <property type="entry name" value="MADF"/>
    <property type="match status" value="1"/>
</dbReference>
<dbReference type="PANTHER" id="PTHR21505">
    <property type="entry name" value="MADF DOMAIN-CONTAINING PROTEIN-RELATED"/>
    <property type="match status" value="1"/>
</dbReference>
<keyword evidence="3" id="KW-1185">Reference proteome</keyword>
<evidence type="ECO:0000313" key="3">
    <source>
        <dbReference type="Proteomes" id="UP000829291"/>
    </source>
</evidence>
<feature type="compositionally biased region" description="Basic and acidic residues" evidence="1">
    <location>
        <begin position="271"/>
        <end position="298"/>
    </location>
</feature>
<evidence type="ECO:0000256" key="1">
    <source>
        <dbReference type="SAM" id="MobiDB-lite"/>
    </source>
</evidence>
<proteinExistence type="predicted"/>
<dbReference type="Proteomes" id="UP000829291">
    <property type="component" value="Chromosome 2"/>
</dbReference>
<dbReference type="RefSeq" id="XP_046588991.1">
    <property type="nucleotide sequence ID" value="XM_046733035.1"/>
</dbReference>
<accession>A0ABM3FLV0</accession>
<feature type="compositionally biased region" description="Acidic residues" evidence="1">
    <location>
        <begin position="242"/>
        <end position="251"/>
    </location>
</feature>
<gene>
    <name evidence="4" type="primary">LOC107219654</name>
</gene>
<sequence>MYLKHPIHLYPTHQVLTQTMENNANTSVKHQKRGPQSFKQAEEVGLIGSRIWTQPELTILLHEYKKREFLYDMKNVNYRNKFAREQALKEIADILCKVRPQTTAMDVKLKFNILRTQYHAELSKEKKCAESGKFHLSTLWFMDHIKFVRGHNRREIYGRRENESSSDNKSFEQLPQVNYEDQASLSEDCFVENDEKYDEFEDKEASNAEDPLSTLKKRPTPSDVKTEMVFLDTESEMTSDFLDDKEDEDDGSSLPVISSATSTLHQKRSGKTGEEGENPRKAESSNEVAKESSGRTSEEDLFGQIVAKKLKKITNPRKRADAELKIFSILHSAFIDELDT</sequence>
<feature type="compositionally biased region" description="Polar residues" evidence="1">
    <location>
        <begin position="255"/>
        <end position="264"/>
    </location>
</feature>
<feature type="region of interest" description="Disordered" evidence="1">
    <location>
        <begin position="242"/>
        <end position="301"/>
    </location>
</feature>
<protein>
    <submittedName>
        <fullName evidence="4">Uncharacterized protein LOC107219654 isoform X1</fullName>
    </submittedName>
</protein>
<feature type="compositionally biased region" description="Polar residues" evidence="1">
    <location>
        <begin position="165"/>
        <end position="178"/>
    </location>
</feature>
<feature type="region of interest" description="Disordered" evidence="1">
    <location>
        <begin position="158"/>
        <end position="178"/>
    </location>
</feature>
<feature type="region of interest" description="Disordered" evidence="1">
    <location>
        <begin position="198"/>
        <end position="224"/>
    </location>
</feature>
<evidence type="ECO:0000259" key="2">
    <source>
        <dbReference type="PROSITE" id="PS51029"/>
    </source>
</evidence>
<dbReference type="Pfam" id="PF10545">
    <property type="entry name" value="MADF_DNA_bdg"/>
    <property type="match status" value="1"/>
</dbReference>
<reference evidence="4" key="1">
    <citation type="submission" date="2025-08" db="UniProtKB">
        <authorList>
            <consortium name="RefSeq"/>
        </authorList>
    </citation>
    <scope>IDENTIFICATION</scope>
    <source>
        <tissue evidence="4">Thorax and Abdomen</tissue>
    </source>
</reference>
<organism evidence="3 4">
    <name type="scientific">Neodiprion lecontei</name>
    <name type="common">Redheaded pine sawfly</name>
    <dbReference type="NCBI Taxonomy" id="441921"/>
    <lineage>
        <taxon>Eukaryota</taxon>
        <taxon>Metazoa</taxon>
        <taxon>Ecdysozoa</taxon>
        <taxon>Arthropoda</taxon>
        <taxon>Hexapoda</taxon>
        <taxon>Insecta</taxon>
        <taxon>Pterygota</taxon>
        <taxon>Neoptera</taxon>
        <taxon>Endopterygota</taxon>
        <taxon>Hymenoptera</taxon>
        <taxon>Tenthredinoidea</taxon>
        <taxon>Diprionidae</taxon>
        <taxon>Diprioninae</taxon>
        <taxon>Neodiprion</taxon>
    </lineage>
</organism>
<feature type="domain" description="MADF" evidence="2">
    <location>
        <begin position="59"/>
        <end position="153"/>
    </location>
</feature>
<dbReference type="InterPro" id="IPR006578">
    <property type="entry name" value="MADF-dom"/>
</dbReference>
<name>A0ABM3FLV0_NEOLC</name>
<dbReference type="PROSITE" id="PS51029">
    <property type="entry name" value="MADF"/>
    <property type="match status" value="1"/>
</dbReference>
<dbReference type="GeneID" id="107219654"/>